<keyword evidence="1" id="KW-0677">Repeat</keyword>
<dbReference type="Proteomes" id="UP001172102">
    <property type="component" value="Unassembled WGS sequence"/>
</dbReference>
<dbReference type="PROSITE" id="PS50297">
    <property type="entry name" value="ANK_REP_REGION"/>
    <property type="match status" value="2"/>
</dbReference>
<feature type="repeat" description="ANK" evidence="3">
    <location>
        <begin position="65"/>
        <end position="97"/>
    </location>
</feature>
<accession>A0AA40ANL4</accession>
<dbReference type="SUPFAM" id="SSF48403">
    <property type="entry name" value="Ankyrin repeat"/>
    <property type="match status" value="1"/>
</dbReference>
<comment type="caution">
    <text evidence="4">The sequence shown here is derived from an EMBL/GenBank/DDBJ whole genome shotgun (WGS) entry which is preliminary data.</text>
</comment>
<dbReference type="SMART" id="SM00248">
    <property type="entry name" value="ANK"/>
    <property type="match status" value="3"/>
</dbReference>
<dbReference type="InterPro" id="IPR002110">
    <property type="entry name" value="Ankyrin_rpt"/>
</dbReference>
<keyword evidence="2 3" id="KW-0040">ANK repeat</keyword>
<evidence type="ECO:0000313" key="4">
    <source>
        <dbReference type="EMBL" id="KAK0719155.1"/>
    </source>
</evidence>
<sequence length="142" mass="15951">TALSHCAESGRELYAKLLVDLGAFLDQPNDERQTPLLWHPSADTEKIVELLLNTGQVNLEALDHKKHTPLLWAVKGEHEDVVRLLLEKGADTGSKDISSGYGETPLSWAATEGCESVARLLLERGVDPEWKDNRYMIEHHYH</sequence>
<dbReference type="AlphaFoldDB" id="A0AA40ANL4"/>
<keyword evidence="5" id="KW-1185">Reference proteome</keyword>
<dbReference type="EMBL" id="JAUKUA010000003">
    <property type="protein sequence ID" value="KAK0719155.1"/>
    <property type="molecule type" value="Genomic_DNA"/>
</dbReference>
<dbReference type="InterPro" id="IPR036770">
    <property type="entry name" value="Ankyrin_rpt-contain_sf"/>
</dbReference>
<gene>
    <name evidence="4" type="ORF">B0H67DRAFT_660507</name>
</gene>
<dbReference type="PANTHER" id="PTHR24198">
    <property type="entry name" value="ANKYRIN REPEAT AND PROTEIN KINASE DOMAIN-CONTAINING PROTEIN"/>
    <property type="match status" value="1"/>
</dbReference>
<evidence type="ECO:0000256" key="2">
    <source>
        <dbReference type="ARBA" id="ARBA00023043"/>
    </source>
</evidence>
<dbReference type="Gene3D" id="1.25.40.20">
    <property type="entry name" value="Ankyrin repeat-containing domain"/>
    <property type="match status" value="1"/>
</dbReference>
<organism evidence="4 5">
    <name type="scientific">Lasiosphaeris hirsuta</name>
    <dbReference type="NCBI Taxonomy" id="260670"/>
    <lineage>
        <taxon>Eukaryota</taxon>
        <taxon>Fungi</taxon>
        <taxon>Dikarya</taxon>
        <taxon>Ascomycota</taxon>
        <taxon>Pezizomycotina</taxon>
        <taxon>Sordariomycetes</taxon>
        <taxon>Sordariomycetidae</taxon>
        <taxon>Sordariales</taxon>
        <taxon>Lasiosphaeriaceae</taxon>
        <taxon>Lasiosphaeris</taxon>
    </lineage>
</organism>
<protein>
    <submittedName>
        <fullName evidence="4">Ankyrin repeat-containing domain protein</fullName>
    </submittedName>
</protein>
<dbReference type="PANTHER" id="PTHR24198:SF165">
    <property type="entry name" value="ANKYRIN REPEAT-CONTAINING PROTEIN-RELATED"/>
    <property type="match status" value="1"/>
</dbReference>
<proteinExistence type="predicted"/>
<evidence type="ECO:0000256" key="3">
    <source>
        <dbReference type="PROSITE-ProRule" id="PRU00023"/>
    </source>
</evidence>
<dbReference type="PROSITE" id="PS50088">
    <property type="entry name" value="ANK_REPEAT"/>
    <property type="match status" value="2"/>
</dbReference>
<evidence type="ECO:0000256" key="1">
    <source>
        <dbReference type="ARBA" id="ARBA00022737"/>
    </source>
</evidence>
<feature type="repeat" description="ANK" evidence="3">
    <location>
        <begin position="101"/>
        <end position="133"/>
    </location>
</feature>
<name>A0AA40ANL4_9PEZI</name>
<dbReference type="Pfam" id="PF12796">
    <property type="entry name" value="Ank_2"/>
    <property type="match status" value="1"/>
</dbReference>
<evidence type="ECO:0000313" key="5">
    <source>
        <dbReference type="Proteomes" id="UP001172102"/>
    </source>
</evidence>
<reference evidence="4" key="1">
    <citation type="submission" date="2023-06" db="EMBL/GenBank/DDBJ databases">
        <title>Genome-scale phylogeny and comparative genomics of the fungal order Sordariales.</title>
        <authorList>
            <consortium name="Lawrence Berkeley National Laboratory"/>
            <person name="Hensen N."/>
            <person name="Bonometti L."/>
            <person name="Westerberg I."/>
            <person name="Brannstrom I.O."/>
            <person name="Guillou S."/>
            <person name="Cros-Aarteil S."/>
            <person name="Calhoun S."/>
            <person name="Haridas S."/>
            <person name="Kuo A."/>
            <person name="Mondo S."/>
            <person name="Pangilinan J."/>
            <person name="Riley R."/>
            <person name="Labutti K."/>
            <person name="Andreopoulos B."/>
            <person name="Lipzen A."/>
            <person name="Chen C."/>
            <person name="Yanf M."/>
            <person name="Daum C."/>
            <person name="Ng V."/>
            <person name="Clum A."/>
            <person name="Steindorff A."/>
            <person name="Ohm R."/>
            <person name="Martin F."/>
            <person name="Silar P."/>
            <person name="Natvig D."/>
            <person name="Lalanne C."/>
            <person name="Gautier V."/>
            <person name="Ament-Velasquez S.L."/>
            <person name="Kruys A."/>
            <person name="Hutchinson M.I."/>
            <person name="Powell A.J."/>
            <person name="Barry K."/>
            <person name="Miller A.N."/>
            <person name="Grigoriev I.V."/>
            <person name="Debuchy R."/>
            <person name="Gladieux P."/>
            <person name="Thoren M.H."/>
            <person name="Johannesson H."/>
        </authorList>
    </citation>
    <scope>NUCLEOTIDE SEQUENCE</scope>
    <source>
        <strain evidence="4">SMH4607-1</strain>
    </source>
</reference>
<feature type="non-terminal residue" evidence="4">
    <location>
        <position position="1"/>
    </location>
</feature>